<evidence type="ECO:0000256" key="6">
    <source>
        <dbReference type="ARBA" id="ARBA00022989"/>
    </source>
</evidence>
<evidence type="ECO:0000256" key="5">
    <source>
        <dbReference type="ARBA" id="ARBA00022833"/>
    </source>
</evidence>
<evidence type="ECO:0000256" key="2">
    <source>
        <dbReference type="ARBA" id="ARBA00022692"/>
    </source>
</evidence>
<evidence type="ECO:0000313" key="11">
    <source>
        <dbReference type="EMBL" id="KIL57523.1"/>
    </source>
</evidence>
<feature type="transmembrane region" description="Helical" evidence="9">
    <location>
        <begin position="104"/>
        <end position="133"/>
    </location>
</feature>
<dbReference type="GO" id="GO:0008270">
    <property type="term" value="F:zinc ion binding"/>
    <property type="evidence" value="ECO:0007669"/>
    <property type="project" value="UniProtKB-KW"/>
</dbReference>
<comment type="subcellular location">
    <subcellularLocation>
        <location evidence="1">Membrane</location>
        <topology evidence="1">Multi-pass membrane protein</topology>
    </subcellularLocation>
</comment>
<accession>A0A0C2WMT7</accession>
<evidence type="ECO:0000256" key="1">
    <source>
        <dbReference type="ARBA" id="ARBA00004141"/>
    </source>
</evidence>
<keyword evidence="3" id="KW-0479">Metal-binding</keyword>
<dbReference type="InterPro" id="IPR011016">
    <property type="entry name" value="Znf_RING-CH"/>
</dbReference>
<keyword evidence="2 9" id="KW-0812">Transmembrane</keyword>
<evidence type="ECO:0000256" key="4">
    <source>
        <dbReference type="ARBA" id="ARBA00022771"/>
    </source>
</evidence>
<keyword evidence="12" id="KW-1185">Reference proteome</keyword>
<dbReference type="PANTHER" id="PTHR46283">
    <property type="entry name" value="E3 UBIQUITIN-PROTEIN LIGASE MARCH5"/>
    <property type="match status" value="1"/>
</dbReference>
<keyword evidence="4" id="KW-0863">Zinc-finger</keyword>
<dbReference type="OrthoDB" id="5817083at2759"/>
<organism evidence="11 12">
    <name type="scientific">Amanita muscaria (strain Koide BX008)</name>
    <dbReference type="NCBI Taxonomy" id="946122"/>
    <lineage>
        <taxon>Eukaryota</taxon>
        <taxon>Fungi</taxon>
        <taxon>Dikarya</taxon>
        <taxon>Basidiomycota</taxon>
        <taxon>Agaricomycotina</taxon>
        <taxon>Agaricomycetes</taxon>
        <taxon>Agaricomycetidae</taxon>
        <taxon>Agaricales</taxon>
        <taxon>Pluteineae</taxon>
        <taxon>Amanitaceae</taxon>
        <taxon>Amanita</taxon>
    </lineage>
</organism>
<dbReference type="AlphaFoldDB" id="A0A0C2WMT7"/>
<protein>
    <recommendedName>
        <fullName evidence="10">RING-CH-type domain-containing protein</fullName>
    </recommendedName>
</protein>
<dbReference type="STRING" id="946122.A0A0C2WMT7"/>
<name>A0A0C2WMT7_AMAMK</name>
<keyword evidence="7 9" id="KW-0472">Membrane</keyword>
<dbReference type="InterPro" id="IPR013083">
    <property type="entry name" value="Znf_RING/FYVE/PHD"/>
</dbReference>
<evidence type="ECO:0000256" key="8">
    <source>
        <dbReference type="SAM" id="MobiDB-lite"/>
    </source>
</evidence>
<feature type="domain" description="RING-CH-type" evidence="10">
    <location>
        <begin position="8"/>
        <end position="81"/>
    </location>
</feature>
<evidence type="ECO:0000313" key="12">
    <source>
        <dbReference type="Proteomes" id="UP000054549"/>
    </source>
</evidence>
<reference evidence="11 12" key="1">
    <citation type="submission" date="2014-04" db="EMBL/GenBank/DDBJ databases">
        <title>Evolutionary Origins and Diversification of the Mycorrhizal Mutualists.</title>
        <authorList>
            <consortium name="DOE Joint Genome Institute"/>
            <consortium name="Mycorrhizal Genomics Consortium"/>
            <person name="Kohler A."/>
            <person name="Kuo A."/>
            <person name="Nagy L.G."/>
            <person name="Floudas D."/>
            <person name="Copeland A."/>
            <person name="Barry K.W."/>
            <person name="Cichocki N."/>
            <person name="Veneault-Fourrey C."/>
            <person name="LaButti K."/>
            <person name="Lindquist E.A."/>
            <person name="Lipzen A."/>
            <person name="Lundell T."/>
            <person name="Morin E."/>
            <person name="Murat C."/>
            <person name="Riley R."/>
            <person name="Ohm R."/>
            <person name="Sun H."/>
            <person name="Tunlid A."/>
            <person name="Henrissat B."/>
            <person name="Grigoriev I.V."/>
            <person name="Hibbett D.S."/>
            <person name="Martin F."/>
        </authorList>
    </citation>
    <scope>NUCLEOTIDE SEQUENCE [LARGE SCALE GENOMIC DNA]</scope>
    <source>
        <strain evidence="11 12">Koide BX008</strain>
    </source>
</reference>
<dbReference type="EMBL" id="KN818366">
    <property type="protein sequence ID" value="KIL57523.1"/>
    <property type="molecule type" value="Genomic_DNA"/>
</dbReference>
<dbReference type="InParanoid" id="A0A0C2WMT7"/>
<evidence type="ECO:0000256" key="9">
    <source>
        <dbReference type="SAM" id="Phobius"/>
    </source>
</evidence>
<dbReference type="Gene3D" id="3.30.40.10">
    <property type="entry name" value="Zinc/RING finger domain, C3HC4 (zinc finger)"/>
    <property type="match status" value="1"/>
</dbReference>
<keyword evidence="5" id="KW-0862">Zinc</keyword>
<dbReference type="SMART" id="SM00744">
    <property type="entry name" value="RINGv"/>
    <property type="match status" value="1"/>
</dbReference>
<dbReference type="SUPFAM" id="SSF57850">
    <property type="entry name" value="RING/U-box"/>
    <property type="match status" value="1"/>
</dbReference>
<dbReference type="PROSITE" id="PS51292">
    <property type="entry name" value="ZF_RING_CH"/>
    <property type="match status" value="1"/>
</dbReference>
<dbReference type="GO" id="GO:0016020">
    <property type="term" value="C:membrane"/>
    <property type="evidence" value="ECO:0007669"/>
    <property type="project" value="UniProtKB-SubCell"/>
</dbReference>
<sequence length="582" mass="64053">MTSRVPTVEDLRVKLCYICREEELYDDRSDPPTPWTHPCKCTLVAHEACLLKWIQTSQGTSARAAVNSLKCPQCGAQYELESKHPVLLKFLATGNKALQQLGRLFTLFGVATFVGVVSSGVYIIMTGYGAWALKKFIGKEMFDLLLTADPANWPYAAYFNLPLMSISLVLSRLQNTSSIPAIIPILLLWPPSPPVKVRQQLLQEYWTNPSNARRLAMSALPAPAIAWPPSPFAVGLFFIPLARNLYRILYAKLALWVLGAKAASLLPSSAMRMRRNVANVRRNGNGGHEEREQQQQQQHAGQGHQNQQGEGVRQVVWQWNIFPLMVRIRANVGEVIQQEGDNNDNAPNGNAQQAQELNGPVVADPNANNANGPEEGNPAVAAAVIEAAEQQIEVNTTSLGRQIGGALLIPAISSWMGSILLRLSWHSGLLRDFLAIKHTPMASGGGTGGGWWNIGSWSSMMGGNAGGVPGGMLLFPSLPPPPLGQWSYSSWEGLTPWDQVKLALKLTLQSAWGGTRTWAESDPVWWRNSIGLGLFVVAKDCLQLLHLWLTKRELETRRVKNRDFAGVDVDELDLIPSWSDRT</sequence>
<feature type="compositionally biased region" description="Low complexity" evidence="8">
    <location>
        <begin position="294"/>
        <end position="309"/>
    </location>
</feature>
<keyword evidence="6 9" id="KW-1133">Transmembrane helix</keyword>
<gene>
    <name evidence="11" type="ORF">M378DRAFT_16193</name>
</gene>
<dbReference type="Pfam" id="PF12906">
    <property type="entry name" value="RINGv"/>
    <property type="match status" value="1"/>
</dbReference>
<proteinExistence type="predicted"/>
<evidence type="ECO:0000259" key="10">
    <source>
        <dbReference type="PROSITE" id="PS51292"/>
    </source>
</evidence>
<evidence type="ECO:0000256" key="7">
    <source>
        <dbReference type="ARBA" id="ARBA00023136"/>
    </source>
</evidence>
<dbReference type="Proteomes" id="UP000054549">
    <property type="component" value="Unassembled WGS sequence"/>
</dbReference>
<evidence type="ECO:0000256" key="3">
    <source>
        <dbReference type="ARBA" id="ARBA00022723"/>
    </source>
</evidence>
<feature type="region of interest" description="Disordered" evidence="8">
    <location>
        <begin position="281"/>
        <end position="309"/>
    </location>
</feature>
<dbReference type="HOGENOM" id="CLU_547413_0_0_1"/>